<dbReference type="Gene3D" id="3.40.190.150">
    <property type="entry name" value="Bordetella uptake gene, domain 1"/>
    <property type="match status" value="1"/>
</dbReference>
<dbReference type="CDD" id="cd13578">
    <property type="entry name" value="PBP2_Bug27"/>
    <property type="match status" value="1"/>
</dbReference>
<evidence type="ECO:0000313" key="3">
    <source>
        <dbReference type="EMBL" id="NML48744.1"/>
    </source>
</evidence>
<accession>A0A848HE30</accession>
<dbReference type="InterPro" id="IPR042100">
    <property type="entry name" value="Bug_dom1"/>
</dbReference>
<gene>
    <name evidence="3" type="ORF">HHL11_33725</name>
</gene>
<comment type="caution">
    <text evidence="3">The sequence shown here is derived from an EMBL/GenBank/DDBJ whole genome shotgun (WGS) entry which is preliminary data.</text>
</comment>
<evidence type="ECO:0000256" key="1">
    <source>
        <dbReference type="ARBA" id="ARBA00006987"/>
    </source>
</evidence>
<evidence type="ECO:0000256" key="2">
    <source>
        <dbReference type="SAM" id="SignalP"/>
    </source>
</evidence>
<dbReference type="PANTHER" id="PTHR42928:SF5">
    <property type="entry name" value="BLR1237 PROTEIN"/>
    <property type="match status" value="1"/>
</dbReference>
<dbReference type="InterPro" id="IPR005064">
    <property type="entry name" value="BUG"/>
</dbReference>
<dbReference type="SUPFAM" id="SSF53850">
    <property type="entry name" value="Periplasmic binding protein-like II"/>
    <property type="match status" value="1"/>
</dbReference>
<dbReference type="Pfam" id="PF03401">
    <property type="entry name" value="TctC"/>
    <property type="match status" value="1"/>
</dbReference>
<comment type="similarity">
    <text evidence="1">Belongs to the UPF0065 (bug) family.</text>
</comment>
<organism evidence="3 4">
    <name type="scientific">Ramlibacter agri</name>
    <dbReference type="NCBI Taxonomy" id="2728837"/>
    <lineage>
        <taxon>Bacteria</taxon>
        <taxon>Pseudomonadati</taxon>
        <taxon>Pseudomonadota</taxon>
        <taxon>Betaproteobacteria</taxon>
        <taxon>Burkholderiales</taxon>
        <taxon>Comamonadaceae</taxon>
        <taxon>Ramlibacter</taxon>
    </lineage>
</organism>
<feature type="signal peptide" evidence="2">
    <location>
        <begin position="1"/>
        <end position="23"/>
    </location>
</feature>
<keyword evidence="4" id="KW-1185">Reference proteome</keyword>
<dbReference type="PIRSF" id="PIRSF017082">
    <property type="entry name" value="YflP"/>
    <property type="match status" value="1"/>
</dbReference>
<dbReference type="Proteomes" id="UP000541185">
    <property type="component" value="Unassembled WGS sequence"/>
</dbReference>
<dbReference type="PANTHER" id="PTHR42928">
    <property type="entry name" value="TRICARBOXYLATE-BINDING PROTEIN"/>
    <property type="match status" value="1"/>
</dbReference>
<name>A0A848HE30_9BURK</name>
<proteinExistence type="inferred from homology"/>
<feature type="chain" id="PRO_5032449352" evidence="2">
    <location>
        <begin position="24"/>
        <end position="319"/>
    </location>
</feature>
<evidence type="ECO:0000313" key="4">
    <source>
        <dbReference type="Proteomes" id="UP000541185"/>
    </source>
</evidence>
<reference evidence="3 4" key="1">
    <citation type="submission" date="2020-04" db="EMBL/GenBank/DDBJ databases">
        <title>Ramlibacter sp. G-1-2-2 isolated from soil.</title>
        <authorList>
            <person name="Dahal R.H."/>
        </authorList>
    </citation>
    <scope>NUCLEOTIDE SEQUENCE [LARGE SCALE GENOMIC DNA]</scope>
    <source>
        <strain evidence="3 4">G-1-2-2</strain>
    </source>
</reference>
<sequence>MKPLLPRIAALLFSALAAGAALADYPDRVVTVVNTWAPGGPSDAIIRPIIDKFTTKFGQTFILENRSGANGAIGAASVARAKADGYTLLFANVGPIAISPSLPDKPPYDSLKDFQPIGQIVSASGVLVVGENFPANNLKEFIEYARKNPDKISYGSVGIGSSTHIAGATLAKQAGVKMVHVPYRGSAQIQTDIIGGQIQAAFVNLGGALPLIQAHKLKAIAVSTEKRSAILPDVPAVAESYPGFDFNFWYGLMAPANTPPAVINKLHAALVEALAAPDVKKLMLDAGLDVAPSTPAEFGKKVKDDMALWHRAVANTNLQ</sequence>
<dbReference type="Gene3D" id="3.40.190.10">
    <property type="entry name" value="Periplasmic binding protein-like II"/>
    <property type="match status" value="1"/>
</dbReference>
<dbReference type="RefSeq" id="WP_169423078.1">
    <property type="nucleotide sequence ID" value="NZ_JABBFX010000008.1"/>
</dbReference>
<keyword evidence="2" id="KW-0732">Signal</keyword>
<protein>
    <submittedName>
        <fullName evidence="3">Tripartite tricarboxylate transporter substrate binding protein</fullName>
    </submittedName>
</protein>
<dbReference type="EMBL" id="JABBFX010000008">
    <property type="protein sequence ID" value="NML48744.1"/>
    <property type="molecule type" value="Genomic_DNA"/>
</dbReference>
<dbReference type="AlphaFoldDB" id="A0A848HE30"/>